<name>A0A120KN50_9BACT</name>
<gene>
    <name evidence="1" type="ORF">AXF13_07670</name>
</gene>
<dbReference type="GO" id="GO:0003743">
    <property type="term" value="F:translation initiation factor activity"/>
    <property type="evidence" value="ECO:0007669"/>
    <property type="project" value="UniProtKB-KW"/>
</dbReference>
<reference evidence="2" key="1">
    <citation type="submission" date="2016-02" db="EMBL/GenBank/DDBJ databases">
        <authorList>
            <person name="Holder M.E."/>
            <person name="Ajami N.J."/>
            <person name="Petrosino J.F."/>
        </authorList>
    </citation>
    <scope>NUCLEOTIDE SEQUENCE [LARGE SCALE GENOMIC DNA]</scope>
    <source>
        <strain evidence="2">CCUG 45958</strain>
    </source>
</reference>
<dbReference type="SUPFAM" id="SSF55729">
    <property type="entry name" value="Acyl-CoA N-acyltransferases (Nat)"/>
    <property type="match status" value="1"/>
</dbReference>
<dbReference type="STRING" id="44742.AXF13_07670"/>
<keyword evidence="1" id="KW-0396">Initiation factor</keyword>
<dbReference type="RefSeq" id="WP_062252299.1">
    <property type="nucleotide sequence ID" value="NZ_CP014229.1"/>
</dbReference>
<dbReference type="EMBL" id="CP014229">
    <property type="protein sequence ID" value="AMD90004.1"/>
    <property type="molecule type" value="Genomic_DNA"/>
</dbReference>
<evidence type="ECO:0000313" key="2">
    <source>
        <dbReference type="Proteomes" id="UP000069241"/>
    </source>
</evidence>
<keyword evidence="1" id="KW-0648">Protein biosynthesis</keyword>
<dbReference type="InterPro" id="IPR016181">
    <property type="entry name" value="Acyl_CoA_acyltransferase"/>
</dbReference>
<dbReference type="KEGG" id="dfi:AXF13_07670"/>
<dbReference type="Proteomes" id="UP000069241">
    <property type="component" value="Chromosome"/>
</dbReference>
<organism evidence="1 2">
    <name type="scientific">Desulfovibrio fairfieldensis</name>
    <dbReference type="NCBI Taxonomy" id="44742"/>
    <lineage>
        <taxon>Bacteria</taxon>
        <taxon>Pseudomonadati</taxon>
        <taxon>Thermodesulfobacteriota</taxon>
        <taxon>Desulfovibrionia</taxon>
        <taxon>Desulfovibrionales</taxon>
        <taxon>Desulfovibrionaceae</taxon>
        <taxon>Desulfovibrio</taxon>
    </lineage>
</organism>
<protein>
    <submittedName>
        <fullName evidence="1">Translation initiation factor IF-2</fullName>
    </submittedName>
</protein>
<proteinExistence type="predicted"/>
<dbReference type="AlphaFoldDB" id="A0A120KN50"/>
<accession>A0A120KN50</accession>
<keyword evidence="2" id="KW-1185">Reference proteome</keyword>
<evidence type="ECO:0000313" key="1">
    <source>
        <dbReference type="EMBL" id="AMD90004.1"/>
    </source>
</evidence>
<sequence length="297" mass="31372">MTPFGDAKNPARGLYGGLSGGLARVTAQAVTPEQLLPYVGAVSGLRPRLFGDCVGHTGEGEVVLVGYPLHDPRDTAAVDAAVREALTVPDLSRITVLAAARPAAAPSGAESREDAYWSLLLPVPPVGLKLRNMLRRAARDITVEQSGGPDCWTAEHAALVEDFCRARTLEPGSVHIFRHLDAYLAAAPQARLFSARCRDGGLAGCAIGDYSSFSTAFYMFAFRCPDAPPGTADALLAALAAEAEARGHGLLNLGLGIHPGVAFFKKKWGASLFLPCVETGWSVRAAKKSWLARLLGR</sequence>